<sequence>MKDDTIYLNDKNLSRLLRRQRKDISLKYWLGWAGGYASTKKEENEDK</sequence>
<proteinExistence type="predicted"/>
<name>A0A1M6AVY7_9FLAO</name>
<dbReference type="AlphaFoldDB" id="A0A1M6AVY7"/>
<keyword evidence="2" id="KW-1185">Reference proteome</keyword>
<dbReference type="RefSeq" id="WP_170863097.1">
    <property type="nucleotide sequence ID" value="NZ_FQYU01000001.1"/>
</dbReference>
<organism evidence="1 2">
    <name type="scientific">Pseudozobellia thermophila</name>
    <dbReference type="NCBI Taxonomy" id="192903"/>
    <lineage>
        <taxon>Bacteria</taxon>
        <taxon>Pseudomonadati</taxon>
        <taxon>Bacteroidota</taxon>
        <taxon>Flavobacteriia</taxon>
        <taxon>Flavobacteriales</taxon>
        <taxon>Flavobacteriaceae</taxon>
        <taxon>Pseudozobellia</taxon>
    </lineage>
</organism>
<reference evidence="2" key="1">
    <citation type="submission" date="2016-11" db="EMBL/GenBank/DDBJ databases">
        <authorList>
            <person name="Varghese N."/>
            <person name="Submissions S."/>
        </authorList>
    </citation>
    <scope>NUCLEOTIDE SEQUENCE [LARGE SCALE GENOMIC DNA]</scope>
    <source>
        <strain evidence="2">DSM 19858</strain>
    </source>
</reference>
<evidence type="ECO:0000313" key="1">
    <source>
        <dbReference type="EMBL" id="SHI40719.1"/>
    </source>
</evidence>
<gene>
    <name evidence="1" type="ORF">SAMN04488513_101204</name>
</gene>
<accession>A0A1M6AVY7</accession>
<protein>
    <submittedName>
        <fullName evidence="1">Uncharacterized protein</fullName>
    </submittedName>
</protein>
<dbReference type="EMBL" id="FQYU01000001">
    <property type="protein sequence ID" value="SHI40719.1"/>
    <property type="molecule type" value="Genomic_DNA"/>
</dbReference>
<evidence type="ECO:0000313" key="2">
    <source>
        <dbReference type="Proteomes" id="UP000184543"/>
    </source>
</evidence>
<dbReference type="Proteomes" id="UP000184543">
    <property type="component" value="Unassembled WGS sequence"/>
</dbReference>